<protein>
    <submittedName>
        <fullName evidence="2">Uncharacterized protein</fullName>
    </submittedName>
</protein>
<dbReference type="EMBL" id="LAZR01027385">
    <property type="protein sequence ID" value="KKL65893.1"/>
    <property type="molecule type" value="Genomic_DNA"/>
</dbReference>
<dbReference type="AlphaFoldDB" id="A0A0F9DVJ8"/>
<accession>A0A0F9DVJ8</accession>
<evidence type="ECO:0000256" key="1">
    <source>
        <dbReference type="SAM" id="MobiDB-lite"/>
    </source>
</evidence>
<proteinExistence type="predicted"/>
<organism evidence="2">
    <name type="scientific">marine sediment metagenome</name>
    <dbReference type="NCBI Taxonomy" id="412755"/>
    <lineage>
        <taxon>unclassified sequences</taxon>
        <taxon>metagenomes</taxon>
        <taxon>ecological metagenomes</taxon>
    </lineage>
</organism>
<comment type="caution">
    <text evidence="2">The sequence shown here is derived from an EMBL/GenBank/DDBJ whole genome shotgun (WGS) entry which is preliminary data.</text>
</comment>
<name>A0A0F9DVJ8_9ZZZZ</name>
<gene>
    <name evidence="2" type="ORF">LCGC14_2150470</name>
</gene>
<sequence>KFITAEWIDLAPTVEDEEPAEELEAEGAQP</sequence>
<feature type="non-terminal residue" evidence="2">
    <location>
        <position position="1"/>
    </location>
</feature>
<evidence type="ECO:0000313" key="2">
    <source>
        <dbReference type="EMBL" id="KKL65893.1"/>
    </source>
</evidence>
<reference evidence="2" key="1">
    <citation type="journal article" date="2015" name="Nature">
        <title>Complex archaea that bridge the gap between prokaryotes and eukaryotes.</title>
        <authorList>
            <person name="Spang A."/>
            <person name="Saw J.H."/>
            <person name="Jorgensen S.L."/>
            <person name="Zaremba-Niedzwiedzka K."/>
            <person name="Martijn J."/>
            <person name="Lind A.E."/>
            <person name="van Eijk R."/>
            <person name="Schleper C."/>
            <person name="Guy L."/>
            <person name="Ettema T.J."/>
        </authorList>
    </citation>
    <scope>NUCLEOTIDE SEQUENCE</scope>
</reference>
<feature type="compositionally biased region" description="Acidic residues" evidence="1">
    <location>
        <begin position="14"/>
        <end position="30"/>
    </location>
</feature>
<feature type="region of interest" description="Disordered" evidence="1">
    <location>
        <begin position="1"/>
        <end position="30"/>
    </location>
</feature>